<reference evidence="1 2" key="1">
    <citation type="submission" date="2020-09" db="EMBL/GenBank/DDBJ databases">
        <title>De no assembly of potato wild relative species, Solanum commersonii.</title>
        <authorList>
            <person name="Cho K."/>
        </authorList>
    </citation>
    <scope>NUCLEOTIDE SEQUENCE [LARGE SCALE GENOMIC DNA]</scope>
    <source>
        <strain evidence="1">LZ3.2</strain>
        <tissue evidence="1">Leaf</tissue>
    </source>
</reference>
<evidence type="ECO:0000313" key="2">
    <source>
        <dbReference type="Proteomes" id="UP000824120"/>
    </source>
</evidence>
<organism evidence="1 2">
    <name type="scientific">Solanum commersonii</name>
    <name type="common">Commerson's wild potato</name>
    <name type="synonym">Commerson's nightshade</name>
    <dbReference type="NCBI Taxonomy" id="4109"/>
    <lineage>
        <taxon>Eukaryota</taxon>
        <taxon>Viridiplantae</taxon>
        <taxon>Streptophyta</taxon>
        <taxon>Embryophyta</taxon>
        <taxon>Tracheophyta</taxon>
        <taxon>Spermatophyta</taxon>
        <taxon>Magnoliopsida</taxon>
        <taxon>eudicotyledons</taxon>
        <taxon>Gunneridae</taxon>
        <taxon>Pentapetalae</taxon>
        <taxon>asterids</taxon>
        <taxon>lamiids</taxon>
        <taxon>Solanales</taxon>
        <taxon>Solanaceae</taxon>
        <taxon>Solanoideae</taxon>
        <taxon>Solaneae</taxon>
        <taxon>Solanum</taxon>
    </lineage>
</organism>
<gene>
    <name evidence="1" type="ORF">H5410_035897</name>
</gene>
<protein>
    <submittedName>
        <fullName evidence="1">Uncharacterized protein</fullName>
    </submittedName>
</protein>
<dbReference type="AlphaFoldDB" id="A0A9J5Y2K6"/>
<dbReference type="EMBL" id="JACXVP010000007">
    <property type="protein sequence ID" value="KAG5594665.1"/>
    <property type="molecule type" value="Genomic_DNA"/>
</dbReference>
<dbReference type="Proteomes" id="UP000824120">
    <property type="component" value="Chromosome 7"/>
</dbReference>
<keyword evidence="2" id="KW-1185">Reference proteome</keyword>
<accession>A0A9J5Y2K6</accession>
<comment type="caution">
    <text evidence="1">The sequence shown here is derived from an EMBL/GenBank/DDBJ whole genome shotgun (WGS) entry which is preliminary data.</text>
</comment>
<evidence type="ECO:0000313" key="1">
    <source>
        <dbReference type="EMBL" id="KAG5594665.1"/>
    </source>
</evidence>
<name>A0A9J5Y2K6_SOLCO</name>
<sequence length="64" mass="7143">MPNSPNKEIKGQLCLGLDDQELDIPLNRMGNPVEVFGVQDKLFIGFNHETPSGGLTYINTHIYI</sequence>
<proteinExistence type="predicted"/>